<dbReference type="EMBL" id="CAKOFQ010007570">
    <property type="protein sequence ID" value="CAH2004088.1"/>
    <property type="molecule type" value="Genomic_DNA"/>
</dbReference>
<sequence>MKKAKEAALMKLQAEWQALSEKAIGVKQLSKKINNMKTKIKKKTDINKTGNKQIKLKSWEQAFWRLMDGDRNPNLSKIPSAVQVGVPPPTQTAVSVEGISSESHSSVMVVETATSSLSKKKKKACLPETSEIQNPSTAELQRLVLLEQLEVLRLKKRKLMRGLEENEHEEELVTEHDNVYT</sequence>
<dbReference type="Proteomes" id="UP001152888">
    <property type="component" value="Unassembled WGS sequence"/>
</dbReference>
<dbReference type="AlphaFoldDB" id="A0A9P0PZ54"/>
<keyword evidence="1" id="KW-0175">Coiled coil</keyword>
<gene>
    <name evidence="2" type="ORF">ACAOBT_LOCUS27798</name>
</gene>
<protein>
    <submittedName>
        <fullName evidence="2">Uncharacterized protein</fullName>
    </submittedName>
</protein>
<keyword evidence="3" id="KW-1185">Reference proteome</keyword>
<evidence type="ECO:0000256" key="1">
    <source>
        <dbReference type="SAM" id="Coils"/>
    </source>
</evidence>
<proteinExistence type="predicted"/>
<evidence type="ECO:0000313" key="2">
    <source>
        <dbReference type="EMBL" id="CAH2004088.1"/>
    </source>
</evidence>
<accession>A0A9P0PZ54</accession>
<feature type="coiled-coil region" evidence="1">
    <location>
        <begin position="2"/>
        <end position="46"/>
    </location>
</feature>
<organism evidence="2 3">
    <name type="scientific">Acanthoscelides obtectus</name>
    <name type="common">Bean weevil</name>
    <name type="synonym">Bruchus obtectus</name>
    <dbReference type="NCBI Taxonomy" id="200917"/>
    <lineage>
        <taxon>Eukaryota</taxon>
        <taxon>Metazoa</taxon>
        <taxon>Ecdysozoa</taxon>
        <taxon>Arthropoda</taxon>
        <taxon>Hexapoda</taxon>
        <taxon>Insecta</taxon>
        <taxon>Pterygota</taxon>
        <taxon>Neoptera</taxon>
        <taxon>Endopterygota</taxon>
        <taxon>Coleoptera</taxon>
        <taxon>Polyphaga</taxon>
        <taxon>Cucujiformia</taxon>
        <taxon>Chrysomeloidea</taxon>
        <taxon>Chrysomelidae</taxon>
        <taxon>Bruchinae</taxon>
        <taxon>Bruchini</taxon>
        <taxon>Acanthoscelides</taxon>
    </lineage>
</organism>
<reference evidence="2" key="1">
    <citation type="submission" date="2022-03" db="EMBL/GenBank/DDBJ databases">
        <authorList>
            <person name="Sayadi A."/>
        </authorList>
    </citation>
    <scope>NUCLEOTIDE SEQUENCE</scope>
</reference>
<evidence type="ECO:0000313" key="3">
    <source>
        <dbReference type="Proteomes" id="UP001152888"/>
    </source>
</evidence>
<name>A0A9P0PZ54_ACAOB</name>
<comment type="caution">
    <text evidence="2">The sequence shown here is derived from an EMBL/GenBank/DDBJ whole genome shotgun (WGS) entry which is preliminary data.</text>
</comment>